<proteinExistence type="predicted"/>
<sequence length="99" mass="10383">MTNSNNTLIDATIDSQTPLNVAATCATGVTTVGNITRSTAAATTSTILPAGNVADETTRCSLFGAGLYQTVRRNYTNIDSQDTTMTDDSCFTLISLKLP</sequence>
<organism evidence="1 2">
    <name type="scientific">Brassica cretica</name>
    <name type="common">Mustard</name>
    <dbReference type="NCBI Taxonomy" id="69181"/>
    <lineage>
        <taxon>Eukaryota</taxon>
        <taxon>Viridiplantae</taxon>
        <taxon>Streptophyta</taxon>
        <taxon>Embryophyta</taxon>
        <taxon>Tracheophyta</taxon>
        <taxon>Spermatophyta</taxon>
        <taxon>Magnoliopsida</taxon>
        <taxon>eudicotyledons</taxon>
        <taxon>Gunneridae</taxon>
        <taxon>Pentapetalae</taxon>
        <taxon>rosids</taxon>
        <taxon>malvids</taxon>
        <taxon>Brassicales</taxon>
        <taxon>Brassicaceae</taxon>
        <taxon>Brassiceae</taxon>
        <taxon>Brassica</taxon>
    </lineage>
</organism>
<dbReference type="Proteomes" id="UP000712600">
    <property type="component" value="Unassembled WGS sequence"/>
</dbReference>
<evidence type="ECO:0000313" key="1">
    <source>
        <dbReference type="EMBL" id="KAF3538000.1"/>
    </source>
</evidence>
<evidence type="ECO:0000313" key="2">
    <source>
        <dbReference type="Proteomes" id="UP000712600"/>
    </source>
</evidence>
<accession>A0A8S9Q9Q8</accession>
<dbReference type="EMBL" id="QGKX02001290">
    <property type="protein sequence ID" value="KAF3538000.1"/>
    <property type="molecule type" value="Genomic_DNA"/>
</dbReference>
<comment type="caution">
    <text evidence="1">The sequence shown here is derived from an EMBL/GenBank/DDBJ whole genome shotgun (WGS) entry which is preliminary data.</text>
</comment>
<reference evidence="1" key="1">
    <citation type="submission" date="2019-12" db="EMBL/GenBank/DDBJ databases">
        <title>Genome sequencing and annotation of Brassica cretica.</title>
        <authorList>
            <person name="Studholme D.J."/>
            <person name="Sarris P."/>
        </authorList>
    </citation>
    <scope>NUCLEOTIDE SEQUENCE</scope>
    <source>
        <strain evidence="1">PFS-109/04</strain>
        <tissue evidence="1">Leaf</tissue>
    </source>
</reference>
<dbReference type="AlphaFoldDB" id="A0A8S9Q9Q8"/>
<name>A0A8S9Q9Q8_BRACR</name>
<gene>
    <name evidence="1" type="ORF">F2Q69_00023489</name>
</gene>
<protein>
    <submittedName>
        <fullName evidence="1">Uncharacterized protein</fullName>
    </submittedName>
</protein>